<name>L0E298_THIND</name>
<protein>
    <submittedName>
        <fullName evidence="2">Uncharacterized protein</fullName>
    </submittedName>
</protein>
<reference evidence="2" key="1">
    <citation type="submission" date="2015-12" db="EMBL/GenBank/DDBJ databases">
        <authorList>
            <person name="Tikhonova T.V."/>
            <person name="Pavlov A.R."/>
            <person name="Beletsky A.V."/>
            <person name="Mardanov A.V."/>
            <person name="Sorokin D.Y."/>
            <person name="Ravin N.V."/>
            <person name="Popov V.O."/>
        </authorList>
    </citation>
    <scope>NUCLEOTIDE SEQUENCE</scope>
    <source>
        <strain evidence="2">DSM 14787</strain>
    </source>
</reference>
<evidence type="ECO:0000256" key="1">
    <source>
        <dbReference type="SAM" id="MobiDB-lite"/>
    </source>
</evidence>
<accession>L0E298</accession>
<feature type="region of interest" description="Disordered" evidence="1">
    <location>
        <begin position="1"/>
        <end position="89"/>
    </location>
</feature>
<evidence type="ECO:0000313" key="2">
    <source>
        <dbReference type="EMBL" id="AGA34781.1"/>
    </source>
</evidence>
<sequence>MRADILLRGAGDPNLPGKKIRRQAARPAWAIRERQHGRTRAGGKQARGILIIAEAPQIGTGRHRNHRHREERSLEPRAQRGGTWRSKRR</sequence>
<dbReference type="PATRIC" id="fig|1255043.3.peg.3172"/>
<dbReference type="EMBL" id="CP003989">
    <property type="protein sequence ID" value="AGA34781.1"/>
    <property type="molecule type" value="Genomic_DNA"/>
</dbReference>
<dbReference type="HOGENOM" id="CLU_2453671_0_0_6"/>
<dbReference type="AlphaFoldDB" id="L0E298"/>
<keyword evidence="3" id="KW-1185">Reference proteome</keyword>
<proteinExistence type="predicted"/>
<dbReference type="Proteomes" id="UP000010809">
    <property type="component" value="Chromosome"/>
</dbReference>
<dbReference type="KEGG" id="tni:TVNIR_3144"/>
<gene>
    <name evidence="2" type="ordered locus">TVNIR_3144</name>
</gene>
<organism evidence="2 3">
    <name type="scientific">Thioalkalivibrio nitratireducens (strain DSM 14787 / UNIQEM 213 / ALEN2)</name>
    <dbReference type="NCBI Taxonomy" id="1255043"/>
    <lineage>
        <taxon>Bacteria</taxon>
        <taxon>Pseudomonadati</taxon>
        <taxon>Pseudomonadota</taxon>
        <taxon>Gammaproteobacteria</taxon>
        <taxon>Chromatiales</taxon>
        <taxon>Ectothiorhodospiraceae</taxon>
        <taxon>Thioalkalivibrio</taxon>
    </lineage>
</organism>
<evidence type="ECO:0000313" key="3">
    <source>
        <dbReference type="Proteomes" id="UP000010809"/>
    </source>
</evidence>
<feature type="compositionally biased region" description="Basic and acidic residues" evidence="1">
    <location>
        <begin position="68"/>
        <end position="78"/>
    </location>
</feature>